<dbReference type="PANTHER" id="PTHR12388:SF0">
    <property type="entry name" value="MITOCHONDRIAL IMPORT INNER MEMBRANE TRANSLOCASE SUBUNIT TIM16"/>
    <property type="match status" value="1"/>
</dbReference>
<keyword evidence="6" id="KW-0811">Translocation</keyword>
<comment type="caution">
    <text evidence="9">The sequence shown here is derived from an EMBL/GenBank/DDBJ whole genome shotgun (WGS) entry which is preliminary data.</text>
</comment>
<dbReference type="Pfam" id="PF03656">
    <property type="entry name" value="Pam16"/>
    <property type="match status" value="1"/>
</dbReference>
<gene>
    <name evidence="9" type="ORF">NQ315_010590</name>
</gene>
<protein>
    <recommendedName>
        <fullName evidence="11">Mitochondrial import inner membrane translocase subunit Tim16</fullName>
    </recommendedName>
</protein>
<reference evidence="9 10" key="1">
    <citation type="journal article" date="2023" name="Insect Mol. Biol.">
        <title>Genome sequencing provides insights into the evolution of gene families encoding plant cell wall-degrading enzymes in longhorned beetles.</title>
        <authorList>
            <person name="Shin N.R."/>
            <person name="Okamura Y."/>
            <person name="Kirsch R."/>
            <person name="Pauchet Y."/>
        </authorList>
    </citation>
    <scope>NUCLEOTIDE SEQUENCE [LARGE SCALE GENOMIC DNA]</scope>
    <source>
        <strain evidence="9">EAD_L_NR</strain>
    </source>
</reference>
<evidence type="ECO:0000313" key="9">
    <source>
        <dbReference type="EMBL" id="KAJ8921681.1"/>
    </source>
</evidence>
<keyword evidence="4" id="KW-0999">Mitochondrion inner membrane</keyword>
<keyword evidence="7" id="KW-0496">Mitochondrion</keyword>
<evidence type="ECO:0000256" key="1">
    <source>
        <dbReference type="ARBA" id="ARBA00004443"/>
    </source>
</evidence>
<keyword evidence="8" id="KW-0472">Membrane</keyword>
<dbReference type="InterPro" id="IPR005341">
    <property type="entry name" value="Tim16"/>
</dbReference>
<keyword evidence="5" id="KW-0653">Protein transport</keyword>
<evidence type="ECO:0000256" key="7">
    <source>
        <dbReference type="ARBA" id="ARBA00023128"/>
    </source>
</evidence>
<dbReference type="InterPro" id="IPR036869">
    <property type="entry name" value="J_dom_sf"/>
</dbReference>
<comment type="similarity">
    <text evidence="2">Belongs to the TIM16/PAM16 family.</text>
</comment>
<proteinExistence type="inferred from homology"/>
<evidence type="ECO:0000256" key="5">
    <source>
        <dbReference type="ARBA" id="ARBA00022927"/>
    </source>
</evidence>
<evidence type="ECO:0000313" key="10">
    <source>
        <dbReference type="Proteomes" id="UP001159042"/>
    </source>
</evidence>
<evidence type="ECO:0000256" key="2">
    <source>
        <dbReference type="ARBA" id="ARBA00008817"/>
    </source>
</evidence>
<sequence length="182" mass="21405">MVKTLPKVIYYATKIFVKSVCKSILEEIESSREAARIRYNKENQFENVANNNLKQMSLSEAMRILNVEKLNEEEATKQYKRLFQANKMAQNGSFYLLSKIVRAKERIDAELRKLHHPLCDDLSILIFVKYWFWLIPSSSILHSLFRSVNLGRRIQSEKNKERLLPSLKNGRKDFNDPVLVQK</sequence>
<keyword evidence="10" id="KW-1185">Reference proteome</keyword>
<comment type="subcellular location">
    <subcellularLocation>
        <location evidence="1">Mitochondrion inner membrane</location>
        <topology evidence="1">Peripheral membrane protein</topology>
        <orientation evidence="1">Matrix side</orientation>
    </subcellularLocation>
</comment>
<dbReference type="FunFam" id="1.10.287.110:FF:000006">
    <property type="entry name" value="Import inner membrane translocase subunit TIM16"/>
    <property type="match status" value="1"/>
</dbReference>
<dbReference type="EMBL" id="JANEYG010000009">
    <property type="protein sequence ID" value="KAJ8921681.1"/>
    <property type="molecule type" value="Genomic_DNA"/>
</dbReference>
<dbReference type="GO" id="GO:0005744">
    <property type="term" value="C:TIM23 mitochondrial import inner membrane translocase complex"/>
    <property type="evidence" value="ECO:0007669"/>
    <property type="project" value="InterPro"/>
</dbReference>
<evidence type="ECO:0000256" key="8">
    <source>
        <dbReference type="ARBA" id="ARBA00023136"/>
    </source>
</evidence>
<accession>A0AAV8W6B5</accession>
<name>A0AAV8W6B5_9CUCU</name>
<evidence type="ECO:0000256" key="3">
    <source>
        <dbReference type="ARBA" id="ARBA00022448"/>
    </source>
</evidence>
<dbReference type="Proteomes" id="UP001159042">
    <property type="component" value="Unassembled WGS sequence"/>
</dbReference>
<keyword evidence="3" id="KW-0813">Transport</keyword>
<dbReference type="AlphaFoldDB" id="A0AAV8W6B5"/>
<evidence type="ECO:0000256" key="4">
    <source>
        <dbReference type="ARBA" id="ARBA00022792"/>
    </source>
</evidence>
<dbReference type="Gene3D" id="1.10.287.110">
    <property type="entry name" value="DnaJ domain"/>
    <property type="match status" value="1"/>
</dbReference>
<organism evidence="9 10">
    <name type="scientific">Exocentrus adspersus</name>
    <dbReference type="NCBI Taxonomy" id="1586481"/>
    <lineage>
        <taxon>Eukaryota</taxon>
        <taxon>Metazoa</taxon>
        <taxon>Ecdysozoa</taxon>
        <taxon>Arthropoda</taxon>
        <taxon>Hexapoda</taxon>
        <taxon>Insecta</taxon>
        <taxon>Pterygota</taxon>
        <taxon>Neoptera</taxon>
        <taxon>Endopterygota</taxon>
        <taxon>Coleoptera</taxon>
        <taxon>Polyphaga</taxon>
        <taxon>Cucujiformia</taxon>
        <taxon>Chrysomeloidea</taxon>
        <taxon>Cerambycidae</taxon>
        <taxon>Lamiinae</taxon>
        <taxon>Acanthocinini</taxon>
        <taxon>Exocentrus</taxon>
    </lineage>
</organism>
<evidence type="ECO:0008006" key="11">
    <source>
        <dbReference type="Google" id="ProtNLM"/>
    </source>
</evidence>
<dbReference type="GO" id="GO:0030150">
    <property type="term" value="P:protein import into mitochondrial matrix"/>
    <property type="evidence" value="ECO:0007669"/>
    <property type="project" value="InterPro"/>
</dbReference>
<evidence type="ECO:0000256" key="6">
    <source>
        <dbReference type="ARBA" id="ARBA00023010"/>
    </source>
</evidence>
<dbReference type="PANTHER" id="PTHR12388">
    <property type="entry name" value="MITOCHONDRIA ASSOCIATED GRANULOCYTE MACROPHAGE CSF SIGNALING MOLECULE"/>
    <property type="match status" value="1"/>
</dbReference>